<dbReference type="OrthoDB" id="3061550at2759"/>
<keyword evidence="3" id="KW-1185">Reference proteome</keyword>
<organism evidence="2 3">
    <name type="scientific">Gymnopilus junonius</name>
    <name type="common">Spectacular rustgill mushroom</name>
    <name type="synonym">Gymnopilus spectabilis subsp. junonius</name>
    <dbReference type="NCBI Taxonomy" id="109634"/>
    <lineage>
        <taxon>Eukaryota</taxon>
        <taxon>Fungi</taxon>
        <taxon>Dikarya</taxon>
        <taxon>Basidiomycota</taxon>
        <taxon>Agaricomycotina</taxon>
        <taxon>Agaricomycetes</taxon>
        <taxon>Agaricomycetidae</taxon>
        <taxon>Agaricales</taxon>
        <taxon>Agaricineae</taxon>
        <taxon>Hymenogastraceae</taxon>
        <taxon>Gymnopilus</taxon>
    </lineage>
</organism>
<dbReference type="EMBL" id="JADNYJ010000288">
    <property type="protein sequence ID" value="KAF8871868.1"/>
    <property type="molecule type" value="Genomic_DNA"/>
</dbReference>
<evidence type="ECO:0000313" key="2">
    <source>
        <dbReference type="EMBL" id="KAF8871868.1"/>
    </source>
</evidence>
<sequence>MRYDSVLTLNNSTSVLAGQKTDEISLDLSSRSKIVIRPLLQRQAPSIATGKAVIPGRSIFSSKSNKKTDAESPVVDARHPEPAKSVLKASRTSSHSTTPPKRDRSSGPARDGKLEKAKLAKAHATVEKRVRIAEPSETVVTTLPCPKPAVSCPAACSPYAEECAKCDCTVNGAPPCQRCQLLLLADKFCDLVYQQCERWNIQI</sequence>
<gene>
    <name evidence="2" type="ORF">CPB84DRAFT_1800299</name>
</gene>
<protein>
    <submittedName>
        <fullName evidence="2">Uncharacterized protein</fullName>
    </submittedName>
</protein>
<dbReference type="Proteomes" id="UP000724874">
    <property type="component" value="Unassembled WGS sequence"/>
</dbReference>
<evidence type="ECO:0000256" key="1">
    <source>
        <dbReference type="SAM" id="MobiDB-lite"/>
    </source>
</evidence>
<feature type="compositionally biased region" description="Basic and acidic residues" evidence="1">
    <location>
        <begin position="100"/>
        <end position="114"/>
    </location>
</feature>
<feature type="compositionally biased region" description="Polar residues" evidence="1">
    <location>
        <begin position="90"/>
        <end position="99"/>
    </location>
</feature>
<dbReference type="AlphaFoldDB" id="A0A9P5N7E7"/>
<reference evidence="2" key="1">
    <citation type="submission" date="2020-11" db="EMBL/GenBank/DDBJ databases">
        <authorList>
            <consortium name="DOE Joint Genome Institute"/>
            <person name="Ahrendt S."/>
            <person name="Riley R."/>
            <person name="Andreopoulos W."/>
            <person name="LaButti K."/>
            <person name="Pangilinan J."/>
            <person name="Ruiz-duenas F.J."/>
            <person name="Barrasa J.M."/>
            <person name="Sanchez-Garcia M."/>
            <person name="Camarero S."/>
            <person name="Miyauchi S."/>
            <person name="Serrano A."/>
            <person name="Linde D."/>
            <person name="Babiker R."/>
            <person name="Drula E."/>
            <person name="Ayuso-Fernandez I."/>
            <person name="Pacheco R."/>
            <person name="Padilla G."/>
            <person name="Ferreira P."/>
            <person name="Barriuso J."/>
            <person name="Kellner H."/>
            <person name="Castanera R."/>
            <person name="Alfaro M."/>
            <person name="Ramirez L."/>
            <person name="Pisabarro A.G."/>
            <person name="Kuo A."/>
            <person name="Tritt A."/>
            <person name="Lipzen A."/>
            <person name="He G."/>
            <person name="Yan M."/>
            <person name="Ng V."/>
            <person name="Cullen D."/>
            <person name="Martin F."/>
            <person name="Rosso M.-N."/>
            <person name="Henrissat B."/>
            <person name="Hibbett D."/>
            <person name="Martinez A.T."/>
            <person name="Grigoriev I.V."/>
        </authorList>
    </citation>
    <scope>NUCLEOTIDE SEQUENCE</scope>
    <source>
        <strain evidence="2">AH 44721</strain>
    </source>
</reference>
<accession>A0A9P5N7E7</accession>
<evidence type="ECO:0000313" key="3">
    <source>
        <dbReference type="Proteomes" id="UP000724874"/>
    </source>
</evidence>
<feature type="compositionally biased region" description="Basic and acidic residues" evidence="1">
    <location>
        <begin position="66"/>
        <end position="82"/>
    </location>
</feature>
<name>A0A9P5N7E7_GYMJU</name>
<feature type="region of interest" description="Disordered" evidence="1">
    <location>
        <begin position="59"/>
        <end position="114"/>
    </location>
</feature>
<comment type="caution">
    <text evidence="2">The sequence shown here is derived from an EMBL/GenBank/DDBJ whole genome shotgun (WGS) entry which is preliminary data.</text>
</comment>
<proteinExistence type="predicted"/>